<protein>
    <recommendedName>
        <fullName evidence="4">non-specific serine/threonine protein kinase</fullName>
        <ecNumber evidence="4">2.7.11.1</ecNumber>
    </recommendedName>
</protein>
<dbReference type="SUPFAM" id="SSF56112">
    <property type="entry name" value="Protein kinase-like (PK-like)"/>
    <property type="match status" value="3"/>
</dbReference>
<dbReference type="FunFam" id="3.30.200.20:FF:000212">
    <property type="entry name" value="Proline-rich receptor-like protein kinase PERK8"/>
    <property type="match status" value="1"/>
</dbReference>
<keyword evidence="5" id="KW-1003">Cell membrane</keyword>
<comment type="catalytic activity">
    <reaction evidence="18">
        <text>L-seryl-[protein] + ATP = O-phospho-L-seryl-[protein] + ADP + H(+)</text>
        <dbReference type="Rhea" id="RHEA:17989"/>
        <dbReference type="Rhea" id="RHEA-COMP:9863"/>
        <dbReference type="Rhea" id="RHEA-COMP:11604"/>
        <dbReference type="ChEBI" id="CHEBI:15378"/>
        <dbReference type="ChEBI" id="CHEBI:29999"/>
        <dbReference type="ChEBI" id="CHEBI:30616"/>
        <dbReference type="ChEBI" id="CHEBI:83421"/>
        <dbReference type="ChEBI" id="CHEBI:456216"/>
        <dbReference type="EC" id="2.7.11.1"/>
    </reaction>
</comment>
<evidence type="ECO:0000256" key="9">
    <source>
        <dbReference type="ARBA" id="ARBA00022729"/>
    </source>
</evidence>
<evidence type="ECO:0000256" key="8">
    <source>
        <dbReference type="ARBA" id="ARBA00022692"/>
    </source>
</evidence>
<evidence type="ECO:0000256" key="11">
    <source>
        <dbReference type="ARBA" id="ARBA00022777"/>
    </source>
</evidence>
<dbReference type="FunFam" id="1.10.510.10:FF:000240">
    <property type="entry name" value="Lectin-domain containing receptor kinase A4.3"/>
    <property type="match status" value="1"/>
</dbReference>
<dbReference type="InterPro" id="IPR001245">
    <property type="entry name" value="Ser-Thr/Tyr_kinase_cat_dom"/>
</dbReference>
<dbReference type="PROSITE" id="PS00107">
    <property type="entry name" value="PROTEIN_KINASE_ATP"/>
    <property type="match status" value="3"/>
</dbReference>
<dbReference type="SMART" id="SM00220">
    <property type="entry name" value="S_TKc"/>
    <property type="match status" value="3"/>
</dbReference>
<dbReference type="Proteomes" id="UP000289738">
    <property type="component" value="Chromosome B04"/>
</dbReference>
<feature type="domain" description="Protein kinase" evidence="22">
    <location>
        <begin position="237"/>
        <end position="515"/>
    </location>
</feature>
<evidence type="ECO:0000256" key="6">
    <source>
        <dbReference type="ARBA" id="ARBA00022527"/>
    </source>
</evidence>
<feature type="transmembrane region" description="Helical" evidence="21">
    <location>
        <begin position="683"/>
        <end position="704"/>
    </location>
</feature>
<dbReference type="PANTHER" id="PTHR47982:SF35">
    <property type="entry name" value="PROLINE-RICH RECEPTOR-LIKE PROTEIN KINASE PERK1-RELATED"/>
    <property type="match status" value="1"/>
</dbReference>
<dbReference type="FunFam" id="3.30.200.20:FF:000542">
    <property type="entry name" value="Receptor-like serine/threonine-protein kinase At4g25390"/>
    <property type="match status" value="1"/>
</dbReference>
<evidence type="ECO:0000256" key="13">
    <source>
        <dbReference type="ARBA" id="ARBA00022989"/>
    </source>
</evidence>
<keyword evidence="7" id="KW-0808">Transferase</keyword>
<feature type="binding site" evidence="19">
    <location>
        <position position="773"/>
    </location>
    <ligand>
        <name>ATP</name>
        <dbReference type="ChEBI" id="CHEBI:30616"/>
    </ligand>
</feature>
<evidence type="ECO:0000256" key="5">
    <source>
        <dbReference type="ARBA" id="ARBA00022475"/>
    </source>
</evidence>
<dbReference type="PROSITE" id="PS51257">
    <property type="entry name" value="PROKAR_LIPOPROTEIN"/>
    <property type="match status" value="1"/>
</dbReference>
<keyword evidence="14 21" id="KW-0472">Membrane</keyword>
<feature type="domain" description="Protein kinase" evidence="22">
    <location>
        <begin position="1266"/>
        <end position="1544"/>
    </location>
</feature>
<keyword evidence="6" id="KW-0723">Serine/threonine-protein kinase</keyword>
<keyword evidence="8 21" id="KW-0812">Transmembrane</keyword>
<evidence type="ECO:0000256" key="20">
    <source>
        <dbReference type="SAM" id="MobiDB-lite"/>
    </source>
</evidence>
<comment type="similarity">
    <text evidence="3">In the C-terminal section; belongs to the protein kinase superfamily. Ser/Thr protein kinase family.</text>
</comment>
<comment type="similarity">
    <text evidence="2">In the N-terminal section; belongs to the leguminous lectin family.</text>
</comment>
<feature type="region of interest" description="Disordered" evidence="20">
    <location>
        <begin position="591"/>
        <end position="659"/>
    </location>
</feature>
<evidence type="ECO:0000259" key="22">
    <source>
        <dbReference type="PROSITE" id="PS50011"/>
    </source>
</evidence>
<keyword evidence="15" id="KW-0675">Receptor</keyword>
<dbReference type="Pfam" id="PF00069">
    <property type="entry name" value="Pkinase"/>
    <property type="match status" value="1"/>
</dbReference>
<feature type="compositionally biased region" description="Pro residues" evidence="20">
    <location>
        <begin position="591"/>
        <end position="647"/>
    </location>
</feature>
<dbReference type="InterPro" id="IPR017441">
    <property type="entry name" value="Protein_kinase_ATP_BS"/>
</dbReference>
<evidence type="ECO:0000256" key="2">
    <source>
        <dbReference type="ARBA" id="ARBA00008536"/>
    </source>
</evidence>
<evidence type="ECO:0000256" key="4">
    <source>
        <dbReference type="ARBA" id="ARBA00012513"/>
    </source>
</evidence>
<dbReference type="InterPro" id="IPR000719">
    <property type="entry name" value="Prot_kinase_dom"/>
</dbReference>
<keyword evidence="16" id="KW-0325">Glycoprotein</keyword>
<evidence type="ECO:0000256" key="18">
    <source>
        <dbReference type="ARBA" id="ARBA00048679"/>
    </source>
</evidence>
<feature type="binding site" evidence="19">
    <location>
        <position position="1294"/>
    </location>
    <ligand>
        <name>ATP</name>
        <dbReference type="ChEBI" id="CHEBI:30616"/>
    </ligand>
</feature>
<feature type="region of interest" description="Disordered" evidence="20">
    <location>
        <begin position="41"/>
        <end position="156"/>
    </location>
</feature>
<keyword evidence="9" id="KW-0732">Signal</keyword>
<dbReference type="Gene3D" id="1.10.510.10">
    <property type="entry name" value="Transferase(Phosphotransferase) domain 1"/>
    <property type="match status" value="3"/>
</dbReference>
<comment type="subcellular location">
    <subcellularLocation>
        <location evidence="1">Cell membrane</location>
        <topology evidence="1">Single-pass type I membrane protein</topology>
    </subcellularLocation>
</comment>
<accession>A0A444ZQL7</accession>
<comment type="catalytic activity">
    <reaction evidence="17">
        <text>L-threonyl-[protein] + ATP = O-phospho-L-threonyl-[protein] + ADP + H(+)</text>
        <dbReference type="Rhea" id="RHEA:46608"/>
        <dbReference type="Rhea" id="RHEA-COMP:11060"/>
        <dbReference type="Rhea" id="RHEA-COMP:11605"/>
        <dbReference type="ChEBI" id="CHEBI:15378"/>
        <dbReference type="ChEBI" id="CHEBI:30013"/>
        <dbReference type="ChEBI" id="CHEBI:30616"/>
        <dbReference type="ChEBI" id="CHEBI:61977"/>
        <dbReference type="ChEBI" id="CHEBI:456216"/>
        <dbReference type="EC" id="2.7.11.1"/>
    </reaction>
</comment>
<keyword evidence="12 19" id="KW-0067">ATP-binding</keyword>
<feature type="domain" description="Protein kinase" evidence="22">
    <location>
        <begin position="745"/>
        <end position="1067"/>
    </location>
</feature>
<sequence>MESKLGPRNPIRCAQYRQLFHQGTNLCLAVGCDCPCPPPSPFLSLPPRPPLQSSLSPPPLPPPPPPPPLLPLSPPPPPLALSPPMLPPPPSPPLALSPPMPPLPTPPLLAPPLALSPPMPPPPRPFSPAPPPPQTPLPTKPSSKPTQVLHFPPPTSTPVSSFSSSGLIVGMAAAVTFAILIVVLSAFGIFYWKNRKREHDKGLRLKGTYEDNNGIIEISSKNRIFRYEELEVATDGFSKANLLGEGGFGYVHKGVLPNGKEAAIKQLKDGSRQGEREFQAEVDIITRIHHRNLVSLLGYCIAGHHRLLVYKFVPNNTLEFHLHGQGPTVDWPTRMRIALGAAKGLAYLHEECYPKIIHRDIKAANILLDFNFQAKVADFGLAKFCPDMNTHVSTRVMGTLGYVAPEYASSGNLTEKADVFSFGVMLLELITGRRPIINSHHTFMEAMPLLTKVLKENNFEVVADQKLQNQYEPTEMVSMLASAAASIRYEAKLRPKMSQIVRALEGDASQVAEFTSNVLCLDSEAARYRREMIKIISDMSGSTKMASKLGPPNPVPCAHYGQFFQKNPNLCQAVGCDCFHPSLVSPPLLYPPSLPSPQPPPPPLPSPPSLLPPPPPLSPSPLPPLALSPPMSPPPRLFFPDSPPPQTFLPTKPSSKPTQVLRFPPPTSTPAPFFSSSGLIVEMAAAITFAILIVVLCTFGIFHWKNRKREHDKSLGLKGNSGIMEMSSKNRIFRYEELAVATDGFSKANLLGEGGFGFVHKGLLPNGKEAAIKQLKDGSRQGEREFQAEVDIITRVHHRNLVSLLGYCMAGHHRLLVYEFVPNNTLEFHLHGQGPTIDWPTRMRIALGAAKGIAYLHEESEGGCRQAAAPLSTKPKSFVVVVELEEFDMLVVIVVTIKKEESDGYPKIIHRDIKAANILLDFNFQAKVADFGLAKFCPDMNTHVSTRVMGTLGYVAPEYASSGNLTEKADVFSFGVMLLELITGRRPIIDSHHTFMEAMPLLTKVLKENNFEVVADQKLQNQYEPTEMVSMLASAAASIRYEAKLRPKMSQIVRALEGDASQVAEFTSNKEMASEFGPPNPIPCAQYGQFFQPFFQQNPNFCLIVGCDCSSSSLVFPPLSSPSFLSLPPSSLSPLLPLLLPPSSSLALSPPILLPPPLFSPASTPPQTLLPTKPSSKPTQVLNFSPPTSTPASSFSSSGLIIEMAATVTFAILIVVLSAFGIFYWKNRKRKHDKDLELKGNNGIIEISSKNRIFRYEELAVATDGFSKANLLGEGGFGYVHKGLLPNGKEAAIKQLKDGSRQGEREFQAEVDIITRVHHRNLVSLLGYCIADHHRLLVYEFVPNNTLEFHLHGQGPTIDWPTRMRIALGAAKGLTYLHEECYPKIIHRDIKAANILLDFNFQAKVADFGLAKFCPDMNTHVSTRVMGTLGYVAPEYASSGNLTEKADVFSFGVMLLELITGRRPIIDSHHTFMEAMPLLTKVLKENNFEVVADQKLQNQYEPTEMVSMLASAAASIRYEAKLRPKMSQIVRALEGDASQVAEFTSNVLSLDSEAAAYRREMIKIICDMSGSTRTKNILYPNLNNNLIVKVERNQSK</sequence>
<dbReference type="InterPro" id="IPR047117">
    <property type="entry name" value="PERK1-13-like"/>
</dbReference>
<evidence type="ECO:0000256" key="10">
    <source>
        <dbReference type="ARBA" id="ARBA00022741"/>
    </source>
</evidence>
<dbReference type="Gene3D" id="3.30.200.20">
    <property type="entry name" value="Phosphorylase Kinase, domain 1"/>
    <property type="match status" value="3"/>
</dbReference>
<evidence type="ECO:0000256" key="7">
    <source>
        <dbReference type="ARBA" id="ARBA00022679"/>
    </source>
</evidence>
<dbReference type="Pfam" id="PF07714">
    <property type="entry name" value="PK_Tyr_Ser-Thr"/>
    <property type="match status" value="3"/>
</dbReference>
<dbReference type="GO" id="GO:0004674">
    <property type="term" value="F:protein serine/threonine kinase activity"/>
    <property type="evidence" value="ECO:0007669"/>
    <property type="project" value="UniProtKB-KW"/>
</dbReference>
<name>A0A444ZQL7_ARAHY</name>
<feature type="transmembrane region" description="Helical" evidence="21">
    <location>
        <begin position="1200"/>
        <end position="1225"/>
    </location>
</feature>
<dbReference type="FunFam" id="3.30.200.20:FF:000162">
    <property type="entry name" value="Adenine nucleotide alpha hydrolase-like domain kinase"/>
    <property type="match status" value="1"/>
</dbReference>
<dbReference type="FunFam" id="1.10.510.10:FF:000173">
    <property type="entry name" value="proline-rich receptor-like protein kinase PERK8"/>
    <property type="match status" value="2"/>
</dbReference>
<dbReference type="PROSITE" id="PS00108">
    <property type="entry name" value="PROTEIN_KINASE_ST"/>
    <property type="match status" value="3"/>
</dbReference>
<feature type="compositionally biased region" description="Pro residues" evidence="20">
    <location>
        <begin position="41"/>
        <end position="139"/>
    </location>
</feature>
<comment type="caution">
    <text evidence="23">The sequence shown here is derived from an EMBL/GenBank/DDBJ whole genome shotgun (WGS) entry which is preliminary data.</text>
</comment>
<evidence type="ECO:0000256" key="16">
    <source>
        <dbReference type="ARBA" id="ARBA00023180"/>
    </source>
</evidence>
<feature type="transmembrane region" description="Helical" evidence="21">
    <location>
        <begin position="167"/>
        <end position="192"/>
    </location>
</feature>
<evidence type="ECO:0000256" key="1">
    <source>
        <dbReference type="ARBA" id="ARBA00004251"/>
    </source>
</evidence>
<evidence type="ECO:0000256" key="15">
    <source>
        <dbReference type="ARBA" id="ARBA00023170"/>
    </source>
</evidence>
<keyword evidence="11" id="KW-0418">Kinase</keyword>
<evidence type="ECO:0000313" key="23">
    <source>
        <dbReference type="EMBL" id="RYR16424.1"/>
    </source>
</evidence>
<dbReference type="CDD" id="cd14066">
    <property type="entry name" value="STKc_IRAK"/>
    <property type="match status" value="3"/>
</dbReference>
<dbReference type="EMBL" id="SDMP01000014">
    <property type="protein sequence ID" value="RYR16424.1"/>
    <property type="molecule type" value="Genomic_DNA"/>
</dbReference>
<evidence type="ECO:0000256" key="19">
    <source>
        <dbReference type="PROSITE-ProRule" id="PRU10141"/>
    </source>
</evidence>
<evidence type="ECO:0000256" key="3">
    <source>
        <dbReference type="ARBA" id="ARBA00010217"/>
    </source>
</evidence>
<evidence type="ECO:0000256" key="12">
    <source>
        <dbReference type="ARBA" id="ARBA00022840"/>
    </source>
</evidence>
<feature type="compositionally biased region" description="Polar residues" evidence="20">
    <location>
        <begin position="1167"/>
        <end position="1183"/>
    </location>
</feature>
<evidence type="ECO:0000256" key="21">
    <source>
        <dbReference type="SAM" id="Phobius"/>
    </source>
</evidence>
<dbReference type="EC" id="2.7.11.1" evidence="4"/>
<evidence type="ECO:0000313" key="24">
    <source>
        <dbReference type="Proteomes" id="UP000289738"/>
    </source>
</evidence>
<evidence type="ECO:0000256" key="17">
    <source>
        <dbReference type="ARBA" id="ARBA00047899"/>
    </source>
</evidence>
<evidence type="ECO:0000256" key="14">
    <source>
        <dbReference type="ARBA" id="ARBA00023136"/>
    </source>
</evidence>
<gene>
    <name evidence="23" type="ORF">Ahy_B04g073436</name>
</gene>
<dbReference type="GO" id="GO:0005524">
    <property type="term" value="F:ATP binding"/>
    <property type="evidence" value="ECO:0007669"/>
    <property type="project" value="UniProtKB-UniRule"/>
</dbReference>
<keyword evidence="13 21" id="KW-1133">Transmembrane helix</keyword>
<dbReference type="InterPro" id="IPR011009">
    <property type="entry name" value="Kinase-like_dom_sf"/>
</dbReference>
<dbReference type="GO" id="GO:0005886">
    <property type="term" value="C:plasma membrane"/>
    <property type="evidence" value="ECO:0007669"/>
    <property type="project" value="UniProtKB-SubCell"/>
</dbReference>
<keyword evidence="10 19" id="KW-0547">Nucleotide-binding</keyword>
<proteinExistence type="inferred from homology"/>
<dbReference type="PANTHER" id="PTHR47982">
    <property type="entry name" value="PROLINE-RICH RECEPTOR-LIKE PROTEIN KINASE PERK4"/>
    <property type="match status" value="1"/>
</dbReference>
<keyword evidence="24" id="KW-1185">Reference proteome</keyword>
<dbReference type="InterPro" id="IPR008271">
    <property type="entry name" value="Ser/Thr_kinase_AS"/>
</dbReference>
<feature type="region of interest" description="Disordered" evidence="20">
    <location>
        <begin position="1164"/>
        <end position="1187"/>
    </location>
</feature>
<dbReference type="GO" id="GO:0002229">
    <property type="term" value="P:defense response to oomycetes"/>
    <property type="evidence" value="ECO:0007669"/>
    <property type="project" value="UniProtKB-ARBA"/>
</dbReference>
<organism evidence="23 24">
    <name type="scientific">Arachis hypogaea</name>
    <name type="common">Peanut</name>
    <dbReference type="NCBI Taxonomy" id="3818"/>
    <lineage>
        <taxon>Eukaryota</taxon>
        <taxon>Viridiplantae</taxon>
        <taxon>Streptophyta</taxon>
        <taxon>Embryophyta</taxon>
        <taxon>Tracheophyta</taxon>
        <taxon>Spermatophyta</taxon>
        <taxon>Magnoliopsida</taxon>
        <taxon>eudicotyledons</taxon>
        <taxon>Gunneridae</taxon>
        <taxon>Pentapetalae</taxon>
        <taxon>rosids</taxon>
        <taxon>fabids</taxon>
        <taxon>Fabales</taxon>
        <taxon>Fabaceae</taxon>
        <taxon>Papilionoideae</taxon>
        <taxon>50 kb inversion clade</taxon>
        <taxon>dalbergioids sensu lato</taxon>
        <taxon>Dalbergieae</taxon>
        <taxon>Pterocarpus clade</taxon>
        <taxon>Arachis</taxon>
    </lineage>
</organism>
<dbReference type="PROSITE" id="PS50011">
    <property type="entry name" value="PROTEIN_KINASE_DOM"/>
    <property type="match status" value="3"/>
</dbReference>
<feature type="binding site" evidence="19">
    <location>
        <position position="265"/>
    </location>
    <ligand>
        <name>ATP</name>
        <dbReference type="ChEBI" id="CHEBI:30616"/>
    </ligand>
</feature>
<reference evidence="23 24" key="1">
    <citation type="submission" date="2019-01" db="EMBL/GenBank/DDBJ databases">
        <title>Sequencing of cultivated peanut Arachis hypogaea provides insights into genome evolution and oil improvement.</title>
        <authorList>
            <person name="Chen X."/>
        </authorList>
    </citation>
    <scope>NUCLEOTIDE SEQUENCE [LARGE SCALE GENOMIC DNA]</scope>
    <source>
        <strain evidence="24">cv. Fuhuasheng</strain>
        <tissue evidence="23">Leaves</tissue>
    </source>
</reference>
<feature type="compositionally biased region" description="Polar residues" evidence="20">
    <location>
        <begin position="648"/>
        <end position="658"/>
    </location>
</feature>
<dbReference type="STRING" id="3818.A0A444ZQL7"/>